<feature type="transmembrane region" description="Helical" evidence="5">
    <location>
        <begin position="120"/>
        <end position="138"/>
    </location>
</feature>
<dbReference type="PANTHER" id="PTHR37422">
    <property type="entry name" value="TEICHURONIC ACID BIOSYNTHESIS PROTEIN TUAE"/>
    <property type="match status" value="1"/>
</dbReference>
<evidence type="ECO:0000313" key="7">
    <source>
        <dbReference type="EMBL" id="SEH06618.1"/>
    </source>
</evidence>
<dbReference type="AlphaFoldDB" id="A0A1H6F924"/>
<keyword evidence="2 5" id="KW-0812">Transmembrane</keyword>
<organism evidence="7 8">
    <name type="scientific">Candidatus Venteria ishoeyi</name>
    <dbReference type="NCBI Taxonomy" id="1899563"/>
    <lineage>
        <taxon>Bacteria</taxon>
        <taxon>Pseudomonadati</taxon>
        <taxon>Pseudomonadota</taxon>
        <taxon>Gammaproteobacteria</taxon>
        <taxon>Thiotrichales</taxon>
        <taxon>Thiotrichaceae</taxon>
        <taxon>Venteria</taxon>
    </lineage>
</organism>
<dbReference type="PANTHER" id="PTHR37422:SF13">
    <property type="entry name" value="LIPOPOLYSACCHARIDE BIOSYNTHESIS PROTEIN PA4999-RELATED"/>
    <property type="match status" value="1"/>
</dbReference>
<evidence type="ECO:0000313" key="8">
    <source>
        <dbReference type="Proteomes" id="UP000236724"/>
    </source>
</evidence>
<name>A0A1H6F924_9GAMM</name>
<dbReference type="GO" id="GO:0016020">
    <property type="term" value="C:membrane"/>
    <property type="evidence" value="ECO:0007669"/>
    <property type="project" value="UniProtKB-SubCell"/>
</dbReference>
<feature type="transmembrane region" description="Helical" evidence="5">
    <location>
        <begin position="99"/>
        <end position="114"/>
    </location>
</feature>
<dbReference type="InterPro" id="IPR051533">
    <property type="entry name" value="WaaL-like"/>
</dbReference>
<evidence type="ECO:0000259" key="6">
    <source>
        <dbReference type="Pfam" id="PF04932"/>
    </source>
</evidence>
<dbReference type="EMBL" id="FMSV02000502">
    <property type="protein sequence ID" value="SEH06618.1"/>
    <property type="molecule type" value="Genomic_DNA"/>
</dbReference>
<keyword evidence="4 5" id="KW-0472">Membrane</keyword>
<feature type="transmembrane region" description="Helical" evidence="5">
    <location>
        <begin position="67"/>
        <end position="87"/>
    </location>
</feature>
<proteinExistence type="predicted"/>
<comment type="subcellular location">
    <subcellularLocation>
        <location evidence="1">Membrane</location>
        <topology evidence="1">Multi-pass membrane protein</topology>
    </subcellularLocation>
</comment>
<feature type="transmembrane region" description="Helical" evidence="5">
    <location>
        <begin position="330"/>
        <end position="350"/>
    </location>
</feature>
<evidence type="ECO:0000256" key="1">
    <source>
        <dbReference type="ARBA" id="ARBA00004141"/>
    </source>
</evidence>
<dbReference type="RefSeq" id="WP_146066753.1">
    <property type="nucleotide sequence ID" value="NZ_FMSV02000502.1"/>
</dbReference>
<keyword evidence="8" id="KW-1185">Reference proteome</keyword>
<dbReference type="Pfam" id="PF04932">
    <property type="entry name" value="Wzy_C"/>
    <property type="match status" value="1"/>
</dbReference>
<evidence type="ECO:0000256" key="2">
    <source>
        <dbReference type="ARBA" id="ARBA00022692"/>
    </source>
</evidence>
<feature type="transmembrane region" description="Helical" evidence="5">
    <location>
        <begin position="184"/>
        <end position="202"/>
    </location>
</feature>
<protein>
    <submittedName>
        <fullName evidence="7">O-Antigen ligase</fullName>
    </submittedName>
</protein>
<feature type="transmembrane region" description="Helical" evidence="5">
    <location>
        <begin position="209"/>
        <end position="225"/>
    </location>
</feature>
<keyword evidence="3 5" id="KW-1133">Transmembrane helix</keyword>
<feature type="transmembrane region" description="Helical" evidence="5">
    <location>
        <begin position="231"/>
        <end position="248"/>
    </location>
</feature>
<dbReference type="Proteomes" id="UP000236724">
    <property type="component" value="Unassembled WGS sequence"/>
</dbReference>
<dbReference type="GO" id="GO:0016874">
    <property type="term" value="F:ligase activity"/>
    <property type="evidence" value="ECO:0007669"/>
    <property type="project" value="UniProtKB-KW"/>
</dbReference>
<sequence>MSFSVADFRLWMADTAPYATLAAIACLPFSKFWMNQFLITAVVFSFFGGLFGQYWQYIKQRYSTHVALAFFAWIWISVIYSAAPNFLEALQGVGKYGKILYILVLLPIFLQPFIRQWAELLLIASIFISTLFNLAYAYDIWHIRMHLEDYFIFNTFLINPIYITVQTTFVAFLCFTRFFTHEKYKYLFLALFILFSFYLLFINPQRTAYLLYLSLTLLVIFQNTYCNWKKILFSSLFLCLFLFSVYHLSPQIHHNVHETITEVLNYQEDITQGQYNSTNYRLSFLLHSWDIFIQHPWLGTGAGSFSYVYAQTNGPSLYENKLLDHPHNEYMMVMLQFGLVGLSLFLVWIITHWRWASELSPPNKFRLQALIIIFVLNGLANVSLFSGSTGSFYLLFLALYSATWLEKKL</sequence>
<feature type="transmembrane region" description="Helical" evidence="5">
    <location>
        <begin position="37"/>
        <end position="55"/>
    </location>
</feature>
<reference evidence="7 8" key="1">
    <citation type="submission" date="2016-10" db="EMBL/GenBank/DDBJ databases">
        <authorList>
            <person name="de Groot N.N."/>
        </authorList>
    </citation>
    <scope>NUCLEOTIDE SEQUENCE [LARGE SCALE GENOMIC DNA]</scope>
    <source>
        <strain evidence="7">MBHS1</strain>
    </source>
</reference>
<dbReference type="InterPro" id="IPR007016">
    <property type="entry name" value="O-antigen_ligase-rel_domated"/>
</dbReference>
<evidence type="ECO:0000256" key="4">
    <source>
        <dbReference type="ARBA" id="ARBA00023136"/>
    </source>
</evidence>
<feature type="transmembrane region" description="Helical" evidence="5">
    <location>
        <begin position="150"/>
        <end position="178"/>
    </location>
</feature>
<accession>A0A1H6F924</accession>
<feature type="transmembrane region" description="Helical" evidence="5">
    <location>
        <begin position="370"/>
        <end position="400"/>
    </location>
</feature>
<evidence type="ECO:0000256" key="5">
    <source>
        <dbReference type="SAM" id="Phobius"/>
    </source>
</evidence>
<keyword evidence="7" id="KW-0436">Ligase</keyword>
<evidence type="ECO:0000256" key="3">
    <source>
        <dbReference type="ARBA" id="ARBA00022989"/>
    </source>
</evidence>
<dbReference type="OrthoDB" id="9795248at2"/>
<feature type="domain" description="O-antigen ligase-related" evidence="6">
    <location>
        <begin position="192"/>
        <end position="346"/>
    </location>
</feature>
<gene>
    <name evidence="7" type="ORF">MBHS_02482</name>
</gene>